<dbReference type="KEGG" id="ccas:EIB73_00155"/>
<dbReference type="EMBL" id="CP034159">
    <property type="protein sequence ID" value="AZI31679.1"/>
    <property type="molecule type" value="Genomic_DNA"/>
</dbReference>
<reference evidence="3" key="1">
    <citation type="submission" date="2018-11" db="EMBL/GenBank/DDBJ databases">
        <title>Proposal to divide the Flavobacteriaceae and reorganize its genera based on Amino Acid Identity values calculated from whole genome sequences.</title>
        <authorList>
            <person name="Nicholson A.C."/>
            <person name="Gulvik C.A."/>
            <person name="Whitney A.M."/>
            <person name="Humrighouse B.W."/>
            <person name="Bell M."/>
            <person name="Holmes B."/>
            <person name="Steigerwalt A.G."/>
            <person name="Villarma A."/>
            <person name="Sheth M."/>
            <person name="Batra D."/>
            <person name="Pryor J."/>
            <person name="Bernardet J.-F."/>
            <person name="Hugo C."/>
            <person name="Kampfer P."/>
            <person name="Newman J.D."/>
            <person name="McQuiston J.R."/>
        </authorList>
    </citation>
    <scope>NUCLEOTIDE SEQUENCE [LARGE SCALE GENOMIC DNA]</scope>
    <source>
        <strain evidence="3">G0081</strain>
    </source>
</reference>
<keyword evidence="3" id="KW-1185">Reference proteome</keyword>
<dbReference type="Proteomes" id="UP000270185">
    <property type="component" value="Chromosome"/>
</dbReference>
<dbReference type="RefSeq" id="WP_125021470.1">
    <property type="nucleotide sequence ID" value="NZ_CP034159.1"/>
</dbReference>
<keyword evidence="1" id="KW-0732">Signal</keyword>
<evidence type="ECO:0000313" key="3">
    <source>
        <dbReference type="Proteomes" id="UP000270185"/>
    </source>
</evidence>
<gene>
    <name evidence="2" type="ORF">EIB73_00155</name>
</gene>
<feature type="chain" id="PRO_5018099594" evidence="1">
    <location>
        <begin position="17"/>
        <end position="265"/>
    </location>
</feature>
<evidence type="ECO:0000313" key="2">
    <source>
        <dbReference type="EMBL" id="AZI31679.1"/>
    </source>
</evidence>
<proteinExistence type="predicted"/>
<dbReference type="AlphaFoldDB" id="A0A3G8XEU4"/>
<name>A0A3G8XEU4_9FLAO</name>
<feature type="signal peptide" evidence="1">
    <location>
        <begin position="1"/>
        <end position="16"/>
    </location>
</feature>
<sequence length="265" mass="28334">MKFILGLLLSSYLSYAQVGVGSNVTTFDDSEILKIVSANKGVLLPNVNIPDLSQAAPVAAPANSLLVYNTNITSGKGFYFWLNNKWNPLLSTSNIYKYLGILRVENYTSTAGINDSSANTGVSYTIGEAPAAHDFQVVPGLSANVSLYSGLNTVSVTAGGIAQVNSAATDTTFLSYSIGLFVDSKLAAVRNFIINGTATCLYNDYNVFFNVSNLTAGNHLFEIRETLRVTQNASHSITFGGKHASCSNLSPLMDKSIMNIQISEK</sequence>
<protein>
    <submittedName>
        <fullName evidence="2">Uncharacterized protein</fullName>
    </submittedName>
</protein>
<dbReference type="OrthoDB" id="1247310at2"/>
<accession>A0A3G8XEU4</accession>
<organism evidence="2 3">
    <name type="scientific">Kaistella carnis</name>
    <dbReference type="NCBI Taxonomy" id="1241979"/>
    <lineage>
        <taxon>Bacteria</taxon>
        <taxon>Pseudomonadati</taxon>
        <taxon>Bacteroidota</taxon>
        <taxon>Flavobacteriia</taxon>
        <taxon>Flavobacteriales</taxon>
        <taxon>Weeksellaceae</taxon>
        <taxon>Chryseobacterium group</taxon>
        <taxon>Kaistella</taxon>
    </lineage>
</organism>
<evidence type="ECO:0000256" key="1">
    <source>
        <dbReference type="SAM" id="SignalP"/>
    </source>
</evidence>